<dbReference type="AlphaFoldDB" id="A0A255ZAJ0"/>
<dbReference type="SUPFAM" id="SSF52540">
    <property type="entry name" value="P-loop containing nucleoside triphosphate hydrolases"/>
    <property type="match status" value="2"/>
</dbReference>
<proteinExistence type="predicted"/>
<keyword evidence="4" id="KW-1185">Reference proteome</keyword>
<dbReference type="REBASE" id="260387">
    <property type="entry name" value="FauTH167ORF15060P"/>
</dbReference>
<reference evidence="3 4" key="1">
    <citation type="submission" date="2017-07" db="EMBL/GenBank/DDBJ databases">
        <title>Flavobacterium cyanobacteriorum sp. nov., isolated from cyanobacterial aggregates in a eutrophic lake.</title>
        <authorList>
            <person name="Cai H."/>
        </authorList>
    </citation>
    <scope>NUCLEOTIDE SEQUENCE [LARGE SCALE GENOMIC DNA]</scope>
    <source>
        <strain evidence="3 4">TH167</strain>
    </source>
</reference>
<dbReference type="Pfam" id="PF04851">
    <property type="entry name" value="ResIII"/>
    <property type="match status" value="1"/>
</dbReference>
<dbReference type="EMBL" id="NOXX01000228">
    <property type="protein sequence ID" value="OYQ38447.1"/>
    <property type="molecule type" value="Genomic_DNA"/>
</dbReference>
<dbReference type="OrthoDB" id="9759819at2"/>
<dbReference type="EMBL" id="NOXX01000228">
    <property type="protein sequence ID" value="OYQ38476.1"/>
    <property type="molecule type" value="Genomic_DNA"/>
</dbReference>
<dbReference type="GO" id="GO:0016787">
    <property type="term" value="F:hydrolase activity"/>
    <property type="evidence" value="ECO:0007669"/>
    <property type="project" value="InterPro"/>
</dbReference>
<dbReference type="Gene3D" id="3.40.50.300">
    <property type="entry name" value="P-loop containing nucleotide triphosphate hydrolases"/>
    <property type="match status" value="1"/>
</dbReference>
<dbReference type="RefSeq" id="WP_094487555.1">
    <property type="nucleotide sequence ID" value="NZ_NOXX01000228.1"/>
</dbReference>
<name>A0A255ZAJ0_9FLAO</name>
<gene>
    <name evidence="2" type="ORF">CHX27_14920</name>
    <name evidence="3" type="ORF">CHX27_15070</name>
</gene>
<sequence length="1053" mass="121369">MAKLSSSLVLNKYILNLFGVTDLEALSSDLKDSSLEGYDENNISHFHHALVARFYSNANLPKELLLQYDQNIFSHTQTISEKRTEPIKWKYFQYLALLFTEIYLDKYFSDKTALKSELNTFLDFNHGKHGNDFKVINEFKLETIINDLNKLAYWNATGSGKTLLMHVNILQYRYYLSQHNLEKSLNRIIVLTPNEGLSKQHLKEFGQSGMEAELFDKSGGSLFSGQKIEIIDIHKLEETSGNKTVAVEAFEGNNLVLVDEGHRGAGGTEWKDKRNRLCETGFSFEYSATFGQAVHALSGAKQKALIDEYGKATLFDYSYRYFYNDGYGKDYQILNLNEQWHEPGKEERVVLYLTASLLSFYEQLLVFKEHGKAIEPFLIDKPLAIFVGGKVTKSISKETASDVVEVLKFIEAFAKNDAQSIERIKLLLEAKDGLNNELGHSIFRNAFKEIRKSGKSAQFVFQDVLKEVFNSDVAGASLHVDNLKGQEGEIGLRIGNGEYFGVINVGDDKGLLKICEAHKMNTGERDFSSSLFHDINSKSSKVNILIGSKKFSEGWSSWRVSTMGLLNIGRGEGSEIIQLFGRGVRLKGYKFSLKRSTALDASLKPEYIPEVLPILETLNIFGLRADYMQQFKDYLEEEGLPTDSDFEKITIDILPTISDLSEKKLKYIKVKDGSNFKRDVLVDAVITEKVPPVIVDWYPKVQVLKSSKTTNVSTVVTVEEGKLENIHIAFLDWNKIYFEIQKFKNERSWYNVNLSIEALKDILQSSEWYTLLIPSSELELTDYSKVKLWHELALTLLKSFVERLYNYQKNKFYSDKIEVAFIDSTHPNFEAEYNFLVKKTEDRLIGKIKELKEVVRKKEFQENFKIDNDFEALYANLHLYQPLIYIDKGRYEEVIKIQPVPLNKGERDLVEDLKQYFNTNTEFFKDKKLYLLRNMSKKGIGFFEANNFFPDFILWLVIGNKQYVSFIDPKGLRQIQGLTDPKIQLHKTIKTSIQQKLNDPDIELNSFIISNTPYNQLKHWKGQESIEDFNSNHVFFQREQRDFFDLLFRSIVI</sequence>
<dbReference type="Proteomes" id="UP000216035">
    <property type="component" value="Unassembled WGS sequence"/>
</dbReference>
<evidence type="ECO:0000259" key="1">
    <source>
        <dbReference type="Pfam" id="PF04851"/>
    </source>
</evidence>
<dbReference type="GO" id="GO:0005524">
    <property type="term" value="F:ATP binding"/>
    <property type="evidence" value="ECO:0007669"/>
    <property type="project" value="InterPro"/>
</dbReference>
<evidence type="ECO:0000313" key="2">
    <source>
        <dbReference type="EMBL" id="OYQ38447.1"/>
    </source>
</evidence>
<comment type="caution">
    <text evidence="3">The sequence shown here is derived from an EMBL/GenBank/DDBJ whole genome shotgun (WGS) entry which is preliminary data.</text>
</comment>
<dbReference type="InterPro" id="IPR027417">
    <property type="entry name" value="P-loop_NTPase"/>
</dbReference>
<accession>A0A255ZAJ0</accession>
<dbReference type="GO" id="GO:0003677">
    <property type="term" value="F:DNA binding"/>
    <property type="evidence" value="ECO:0007669"/>
    <property type="project" value="InterPro"/>
</dbReference>
<evidence type="ECO:0000313" key="3">
    <source>
        <dbReference type="EMBL" id="OYQ38476.1"/>
    </source>
</evidence>
<feature type="domain" description="Helicase/UvrB N-terminal" evidence="1">
    <location>
        <begin position="140"/>
        <end position="290"/>
    </location>
</feature>
<protein>
    <recommendedName>
        <fullName evidence="1">Helicase/UvrB N-terminal domain-containing protein</fullName>
    </recommendedName>
</protein>
<organism evidence="3 4">
    <name type="scientific">Flavobacterium aurantiibacter</name>
    <dbReference type="NCBI Taxonomy" id="2023067"/>
    <lineage>
        <taxon>Bacteria</taxon>
        <taxon>Pseudomonadati</taxon>
        <taxon>Bacteroidota</taxon>
        <taxon>Flavobacteriia</taxon>
        <taxon>Flavobacteriales</taxon>
        <taxon>Flavobacteriaceae</taxon>
        <taxon>Flavobacterium</taxon>
    </lineage>
</organism>
<dbReference type="REBASE" id="260389">
    <property type="entry name" value="FauTH167ORF14910P"/>
</dbReference>
<evidence type="ECO:0000313" key="4">
    <source>
        <dbReference type="Proteomes" id="UP000216035"/>
    </source>
</evidence>
<dbReference type="InterPro" id="IPR006935">
    <property type="entry name" value="Helicase/UvrB_N"/>
</dbReference>